<evidence type="ECO:0000313" key="3">
    <source>
        <dbReference type="Proteomes" id="UP000534186"/>
    </source>
</evidence>
<reference evidence="2 3" key="1">
    <citation type="submission" date="2020-07" db="EMBL/GenBank/DDBJ databases">
        <title>Genomic Encyclopedia of Type Strains, Phase IV (KMG-V): Genome sequencing to study the core and pangenomes of soil and plant-associated prokaryotes.</title>
        <authorList>
            <person name="Whitman W."/>
        </authorList>
    </citation>
    <scope>NUCLEOTIDE SEQUENCE [LARGE SCALE GENOMIC DNA]</scope>
    <source>
        <strain evidence="2 3">M8UP30</strain>
    </source>
</reference>
<name>A0A7Y9TBL5_9BACT</name>
<gene>
    <name evidence="2" type="ORF">HDF12_003634</name>
</gene>
<dbReference type="AlphaFoldDB" id="A0A7Y9TBL5"/>
<keyword evidence="1" id="KW-1133">Transmembrane helix</keyword>
<feature type="transmembrane region" description="Helical" evidence="1">
    <location>
        <begin position="6"/>
        <end position="32"/>
    </location>
</feature>
<sequence length="130" mass="14119">MITGAFLLLAIVLGYLVTVGLSMAATFAMTTASPDLVARDFRITSRYKFLQDGVWLVCTTVGGYMTALVLGREHSPWIGGIALMAVLIGVLWLNAWEMRQRGVGHQILMSVATVVGVSAGFFLRLRWSAP</sequence>
<organism evidence="2 3">
    <name type="scientific">Tunturiibacter lichenicola</name>
    <dbReference type="NCBI Taxonomy" id="2051959"/>
    <lineage>
        <taxon>Bacteria</taxon>
        <taxon>Pseudomonadati</taxon>
        <taxon>Acidobacteriota</taxon>
        <taxon>Terriglobia</taxon>
        <taxon>Terriglobales</taxon>
        <taxon>Acidobacteriaceae</taxon>
        <taxon>Tunturiibacter</taxon>
    </lineage>
</organism>
<keyword evidence="1" id="KW-0812">Transmembrane</keyword>
<comment type="caution">
    <text evidence="2">The sequence shown here is derived from an EMBL/GenBank/DDBJ whole genome shotgun (WGS) entry which is preliminary data.</text>
</comment>
<protein>
    <submittedName>
        <fullName evidence="2">Putative membrane protein</fullName>
    </submittedName>
</protein>
<accession>A0A7Y9TBL5</accession>
<evidence type="ECO:0000256" key="1">
    <source>
        <dbReference type="SAM" id="Phobius"/>
    </source>
</evidence>
<evidence type="ECO:0000313" key="2">
    <source>
        <dbReference type="EMBL" id="NYF53235.1"/>
    </source>
</evidence>
<keyword evidence="1" id="KW-0472">Membrane</keyword>
<proteinExistence type="predicted"/>
<feature type="transmembrane region" description="Helical" evidence="1">
    <location>
        <begin position="53"/>
        <end position="71"/>
    </location>
</feature>
<dbReference type="Proteomes" id="UP000534186">
    <property type="component" value="Unassembled WGS sequence"/>
</dbReference>
<feature type="transmembrane region" description="Helical" evidence="1">
    <location>
        <begin position="107"/>
        <end position="127"/>
    </location>
</feature>
<feature type="transmembrane region" description="Helical" evidence="1">
    <location>
        <begin position="77"/>
        <end position="95"/>
    </location>
</feature>
<dbReference type="EMBL" id="JACCCV010000002">
    <property type="protein sequence ID" value="NYF53235.1"/>
    <property type="molecule type" value="Genomic_DNA"/>
</dbReference>